<dbReference type="PANTHER" id="PTHR47178">
    <property type="entry name" value="MONOOXYGENASE, FAD-BINDING"/>
    <property type="match status" value="1"/>
</dbReference>
<dbReference type="PANTHER" id="PTHR47178:SF5">
    <property type="entry name" value="FAD-BINDING DOMAIN-CONTAINING PROTEIN"/>
    <property type="match status" value="1"/>
</dbReference>
<dbReference type="RefSeq" id="XP_049148985.1">
    <property type="nucleotide sequence ID" value="XM_049291839.1"/>
</dbReference>
<keyword evidence="4" id="KW-0560">Oxidoreductase</keyword>
<comment type="cofactor">
    <cofactor evidence="1">
        <name>FAD</name>
        <dbReference type="ChEBI" id="CHEBI:57692"/>
    </cofactor>
</comment>
<gene>
    <name evidence="7" type="ORF">CLUP02_12880</name>
</gene>
<keyword evidence="2" id="KW-0285">Flavoprotein</keyword>
<evidence type="ECO:0000256" key="4">
    <source>
        <dbReference type="ARBA" id="ARBA00023002"/>
    </source>
</evidence>
<feature type="domain" description="FAD-binding" evidence="6">
    <location>
        <begin position="309"/>
        <end position="376"/>
    </location>
</feature>
<dbReference type="Proteomes" id="UP000830671">
    <property type="component" value="Chromosome 6"/>
</dbReference>
<dbReference type="GO" id="GO:0071949">
    <property type="term" value="F:FAD binding"/>
    <property type="evidence" value="ECO:0007669"/>
    <property type="project" value="InterPro"/>
</dbReference>
<evidence type="ECO:0000313" key="7">
    <source>
        <dbReference type="EMBL" id="UQC87376.1"/>
    </source>
</evidence>
<keyword evidence="3" id="KW-0274">FAD</keyword>
<dbReference type="KEGG" id="clup:CLUP02_12880"/>
<evidence type="ECO:0000256" key="3">
    <source>
        <dbReference type="ARBA" id="ARBA00022827"/>
    </source>
</evidence>
<dbReference type="PRINTS" id="PR00420">
    <property type="entry name" value="RNGMNOXGNASE"/>
</dbReference>
<accession>A0A9Q8T1D9</accession>
<name>A0A9Q8T1D9_9PEZI</name>
<evidence type="ECO:0000256" key="2">
    <source>
        <dbReference type="ARBA" id="ARBA00022630"/>
    </source>
</evidence>
<evidence type="ECO:0000259" key="6">
    <source>
        <dbReference type="Pfam" id="PF01494"/>
    </source>
</evidence>
<dbReference type="Pfam" id="PF01494">
    <property type="entry name" value="FAD_binding_3"/>
    <property type="match status" value="2"/>
</dbReference>
<dbReference type="InterPro" id="IPR002938">
    <property type="entry name" value="FAD-bd"/>
</dbReference>
<dbReference type="GO" id="GO:0004497">
    <property type="term" value="F:monooxygenase activity"/>
    <property type="evidence" value="ECO:0007669"/>
    <property type="project" value="UniProtKB-KW"/>
</dbReference>
<dbReference type="AlphaFoldDB" id="A0A9Q8T1D9"/>
<dbReference type="Gene3D" id="3.50.50.60">
    <property type="entry name" value="FAD/NAD(P)-binding domain"/>
    <property type="match status" value="1"/>
</dbReference>
<evidence type="ECO:0000256" key="1">
    <source>
        <dbReference type="ARBA" id="ARBA00001974"/>
    </source>
</evidence>
<feature type="domain" description="FAD-binding" evidence="6">
    <location>
        <begin position="6"/>
        <end position="181"/>
    </location>
</feature>
<dbReference type="GeneID" id="73346849"/>
<dbReference type="InterPro" id="IPR036188">
    <property type="entry name" value="FAD/NAD-bd_sf"/>
</dbReference>
<dbReference type="EMBL" id="CP019478">
    <property type="protein sequence ID" value="UQC87376.1"/>
    <property type="molecule type" value="Genomic_DNA"/>
</dbReference>
<sequence>MTAPFKVIIVGGGLAGSLLANGLFNHGINVTVYERDAEDAKREGFQIRLGDSAMTGFNACLKSTDIAAIKSQFSQMSSTGLTAPTLMNTRFQTVLDLGKIPSYSASSAINRVVLRDILVAPLQERGIIRFEKAFEGYEVFQSNDGQENVRVHFADGTTDTCDILVGADGSGSRINKQVGARNIVPIDSHAMILSKGPLPEDWTEKLPKRLTESPLMVFASGVSMFYALFLPAADEATQKSGNGARYSTRDSSYYWGVLIPRDKMPTDDWNKVEDPLGICLDATRDWAPEYRTMLTTGFDGKSRDLVTVARMRASNRLAKTWRNNVKRATGDEGHPRIWLIGDAMHAMQPNRGMGGNQALHDCADALSHILALKEKADSGVQPSTQDISVACSKCERRVIDRAFPWVRKSGGTSVPVNDELGWMAWVSGLDAWLVFGVGIHLYGSSLEVWGETMRRS</sequence>
<dbReference type="SUPFAM" id="SSF51905">
    <property type="entry name" value="FAD/NAD(P)-binding domain"/>
    <property type="match status" value="1"/>
</dbReference>
<protein>
    <recommendedName>
        <fullName evidence="6">FAD-binding domain-containing protein</fullName>
    </recommendedName>
</protein>
<proteinExistence type="predicted"/>
<evidence type="ECO:0000313" key="8">
    <source>
        <dbReference type="Proteomes" id="UP000830671"/>
    </source>
</evidence>
<keyword evidence="5" id="KW-0503">Monooxygenase</keyword>
<evidence type="ECO:0000256" key="5">
    <source>
        <dbReference type="ARBA" id="ARBA00023033"/>
    </source>
</evidence>
<keyword evidence="8" id="KW-1185">Reference proteome</keyword>
<reference evidence="7" key="1">
    <citation type="journal article" date="2021" name="Mol. Plant Microbe Interact.">
        <title>Complete Genome Sequence of the Plant-Pathogenic Fungus Colletotrichum lupini.</title>
        <authorList>
            <person name="Baroncelli R."/>
            <person name="Pensec F."/>
            <person name="Da Lio D."/>
            <person name="Boufleur T."/>
            <person name="Vicente I."/>
            <person name="Sarrocco S."/>
            <person name="Picot A."/>
            <person name="Baraldi E."/>
            <person name="Sukno S."/>
            <person name="Thon M."/>
            <person name="Le Floch G."/>
        </authorList>
    </citation>
    <scope>NUCLEOTIDE SEQUENCE</scope>
    <source>
        <strain evidence="7">IMI 504893</strain>
    </source>
</reference>
<organism evidence="7 8">
    <name type="scientific">Colletotrichum lupini</name>
    <dbReference type="NCBI Taxonomy" id="145971"/>
    <lineage>
        <taxon>Eukaryota</taxon>
        <taxon>Fungi</taxon>
        <taxon>Dikarya</taxon>
        <taxon>Ascomycota</taxon>
        <taxon>Pezizomycotina</taxon>
        <taxon>Sordariomycetes</taxon>
        <taxon>Hypocreomycetidae</taxon>
        <taxon>Glomerellales</taxon>
        <taxon>Glomerellaceae</taxon>
        <taxon>Colletotrichum</taxon>
        <taxon>Colletotrichum acutatum species complex</taxon>
    </lineage>
</organism>